<dbReference type="PANTHER" id="PTHR30354:SF22">
    <property type="entry name" value="HIGH-AFFINITY GLUCONATE TRANSPORTER"/>
    <property type="match status" value="1"/>
</dbReference>
<feature type="transmembrane region" description="Helical" evidence="8">
    <location>
        <begin position="45"/>
        <end position="63"/>
    </location>
</feature>
<dbReference type="OrthoDB" id="9787129at2"/>
<feature type="transmembrane region" description="Helical" evidence="8">
    <location>
        <begin position="396"/>
        <end position="413"/>
    </location>
</feature>
<dbReference type="GO" id="GO:0005886">
    <property type="term" value="C:plasma membrane"/>
    <property type="evidence" value="ECO:0007669"/>
    <property type="project" value="UniProtKB-SubCell"/>
</dbReference>
<feature type="transmembrane region" description="Helical" evidence="8">
    <location>
        <begin position="154"/>
        <end position="174"/>
    </location>
</feature>
<evidence type="ECO:0000256" key="3">
    <source>
        <dbReference type="ARBA" id="ARBA00022475"/>
    </source>
</evidence>
<dbReference type="PIRSF" id="PIRSF002746">
    <property type="entry name" value="Gluconate_transporter"/>
    <property type="match status" value="1"/>
</dbReference>
<keyword evidence="10" id="KW-1185">Reference proteome</keyword>
<reference evidence="9 10" key="1">
    <citation type="journal article" date="2017" name="Int. J. Syst. Evol. Microbiol.">
        <title>Mucilaginibacterpsychrotolerans sp. nov., isolated from peatlands.</title>
        <authorList>
            <person name="Deng Y."/>
            <person name="Shen L."/>
            <person name="Xu B."/>
            <person name="Liu Y."/>
            <person name="Gu Z."/>
            <person name="Liu H."/>
            <person name="Zhou Y."/>
        </authorList>
    </citation>
    <scope>NUCLEOTIDE SEQUENCE [LARGE SCALE GENOMIC DNA]</scope>
    <source>
        <strain evidence="9 10">NH7-4</strain>
    </source>
</reference>
<feature type="transmembrane region" description="Helical" evidence="8">
    <location>
        <begin position="116"/>
        <end position="142"/>
    </location>
</feature>
<evidence type="ECO:0000256" key="4">
    <source>
        <dbReference type="ARBA" id="ARBA00022692"/>
    </source>
</evidence>
<feature type="transmembrane region" description="Helical" evidence="8">
    <location>
        <begin position="245"/>
        <end position="264"/>
    </location>
</feature>
<feature type="transmembrane region" description="Helical" evidence="8">
    <location>
        <begin position="194"/>
        <end position="213"/>
    </location>
</feature>
<keyword evidence="6 8" id="KW-0472">Membrane</keyword>
<protein>
    <submittedName>
        <fullName evidence="9">Gluconate transporter</fullName>
    </submittedName>
</protein>
<comment type="subcellular location">
    <subcellularLocation>
        <location evidence="1">Cell membrane</location>
        <topology evidence="1">Multi-pass membrane protein</topology>
    </subcellularLocation>
</comment>
<feature type="transmembrane region" description="Helical" evidence="8">
    <location>
        <begin position="75"/>
        <end position="96"/>
    </location>
</feature>
<feature type="transmembrane region" description="Helical" evidence="8">
    <location>
        <begin position="356"/>
        <end position="389"/>
    </location>
</feature>
<dbReference type="NCBIfam" id="TIGR00791">
    <property type="entry name" value="gntP"/>
    <property type="match status" value="1"/>
</dbReference>
<evidence type="ECO:0000256" key="1">
    <source>
        <dbReference type="ARBA" id="ARBA00004651"/>
    </source>
</evidence>
<evidence type="ECO:0000256" key="2">
    <source>
        <dbReference type="ARBA" id="ARBA00022448"/>
    </source>
</evidence>
<feature type="transmembrane region" description="Helical" evidence="8">
    <location>
        <begin position="21"/>
        <end position="39"/>
    </location>
</feature>
<feature type="transmembrane region" description="Helical" evidence="8">
    <location>
        <begin position="276"/>
        <end position="297"/>
    </location>
</feature>
<evidence type="ECO:0000313" key="10">
    <source>
        <dbReference type="Proteomes" id="UP000297540"/>
    </source>
</evidence>
<evidence type="ECO:0000313" key="9">
    <source>
        <dbReference type="EMBL" id="TFF33858.1"/>
    </source>
</evidence>
<dbReference type="AlphaFoldDB" id="A0A4Y8S4J0"/>
<evidence type="ECO:0000256" key="5">
    <source>
        <dbReference type="ARBA" id="ARBA00022989"/>
    </source>
</evidence>
<dbReference type="Pfam" id="PF02447">
    <property type="entry name" value="GntP_permease"/>
    <property type="match status" value="1"/>
</dbReference>
<proteinExistence type="inferred from homology"/>
<evidence type="ECO:0000256" key="8">
    <source>
        <dbReference type="SAM" id="Phobius"/>
    </source>
</evidence>
<name>A0A4Y8S4J0_9SPHI</name>
<gene>
    <name evidence="9" type="ORF">E2R66_24310</name>
</gene>
<keyword evidence="3" id="KW-1003">Cell membrane</keyword>
<feature type="transmembrane region" description="Helical" evidence="8">
    <location>
        <begin position="433"/>
        <end position="457"/>
    </location>
</feature>
<keyword evidence="4 8" id="KW-0812">Transmembrane</keyword>
<organism evidence="9 10">
    <name type="scientific">Mucilaginibacter psychrotolerans</name>
    <dbReference type="NCBI Taxonomy" id="1524096"/>
    <lineage>
        <taxon>Bacteria</taxon>
        <taxon>Pseudomonadati</taxon>
        <taxon>Bacteroidota</taxon>
        <taxon>Sphingobacteriia</taxon>
        <taxon>Sphingobacteriales</taxon>
        <taxon>Sphingobacteriaceae</taxon>
        <taxon>Mucilaginibacter</taxon>
    </lineage>
</organism>
<comment type="caution">
    <text evidence="9">The sequence shown here is derived from an EMBL/GenBank/DDBJ whole genome shotgun (WGS) entry which is preliminary data.</text>
</comment>
<accession>A0A4Y8S4J0</accession>
<evidence type="ECO:0000256" key="6">
    <source>
        <dbReference type="ARBA" id="ARBA00023136"/>
    </source>
</evidence>
<dbReference type="PANTHER" id="PTHR30354">
    <property type="entry name" value="GNT FAMILY GLUCONATE TRANSPORTER"/>
    <property type="match status" value="1"/>
</dbReference>
<keyword evidence="2" id="KW-0813">Transport</keyword>
<feature type="transmembrane region" description="Helical" evidence="8">
    <location>
        <begin position="318"/>
        <end position="336"/>
    </location>
</feature>
<keyword evidence="5 8" id="KW-1133">Transmembrane helix</keyword>
<dbReference type="EMBL" id="SOZE01000038">
    <property type="protein sequence ID" value="TFF33858.1"/>
    <property type="molecule type" value="Genomic_DNA"/>
</dbReference>
<sequence length="458" mass="48474">MGVFIFYINVVTLDEPVNNHLSMLVIFFCIVLLILLVSWAKVNPFLAFLIVSISAGLCLGIPLDKINASVQKGLGDTLGSLAIIICLGAMLGKLVATSGAAQKIAEVLVSAFGTKYIQLALVAAAFVVGIPLFYGIGFVLMVPLIFSITYKYKLPAVYIGLPMLSALSVTHGFLPPHPSPSALVVLFHANMGVTLLYGVIVGIPAIIVAGPVLSQFLKNIPSEPLATFRAEEIPQEKLPNAANSFFAALLPVILLGITAAFPFIGDNKDYLHKVVAFIGDPPIVMLIALIVATYTLGIKQKKNMGQLAGIYTDAIKDISLILLIIGGSGAFKQVLTDAGVSSQIADGLKSFNLQPLFLGWLIAAIIRVSLGSATVAGLTAAGIVSAMLVKDPSINPNLMVLSIGAGSLAFSHVNDSGFWLYKEYFNLTIKDTFLSWSVMETVVSVVGLVGVLILNVFV</sequence>
<evidence type="ECO:0000256" key="7">
    <source>
        <dbReference type="ARBA" id="ARBA00049663"/>
    </source>
</evidence>
<comment type="similarity">
    <text evidence="7">Belongs to the GntP permease family.</text>
</comment>
<dbReference type="InterPro" id="IPR003474">
    <property type="entry name" value="Glcn_transporter"/>
</dbReference>
<dbReference type="GO" id="GO:0015128">
    <property type="term" value="F:gluconate transmembrane transporter activity"/>
    <property type="evidence" value="ECO:0007669"/>
    <property type="project" value="InterPro"/>
</dbReference>
<dbReference type="Proteomes" id="UP000297540">
    <property type="component" value="Unassembled WGS sequence"/>
</dbReference>